<reference evidence="9 10" key="1">
    <citation type="journal article" date="2017" name="Nat. Ecol. Evol.">
        <title>Scallop genome provides insights into evolution of bilaterian karyotype and development.</title>
        <authorList>
            <person name="Wang S."/>
            <person name="Zhang J."/>
            <person name="Jiao W."/>
            <person name="Li J."/>
            <person name="Xun X."/>
            <person name="Sun Y."/>
            <person name="Guo X."/>
            <person name="Huan P."/>
            <person name="Dong B."/>
            <person name="Zhang L."/>
            <person name="Hu X."/>
            <person name="Sun X."/>
            <person name="Wang J."/>
            <person name="Zhao C."/>
            <person name="Wang Y."/>
            <person name="Wang D."/>
            <person name="Huang X."/>
            <person name="Wang R."/>
            <person name="Lv J."/>
            <person name="Li Y."/>
            <person name="Zhang Z."/>
            <person name="Liu B."/>
            <person name="Lu W."/>
            <person name="Hui Y."/>
            <person name="Liang J."/>
            <person name="Zhou Z."/>
            <person name="Hou R."/>
            <person name="Li X."/>
            <person name="Liu Y."/>
            <person name="Li H."/>
            <person name="Ning X."/>
            <person name="Lin Y."/>
            <person name="Zhao L."/>
            <person name="Xing Q."/>
            <person name="Dou J."/>
            <person name="Li Y."/>
            <person name="Mao J."/>
            <person name="Guo H."/>
            <person name="Dou H."/>
            <person name="Li T."/>
            <person name="Mu C."/>
            <person name="Jiang W."/>
            <person name="Fu Q."/>
            <person name="Fu X."/>
            <person name="Miao Y."/>
            <person name="Liu J."/>
            <person name="Yu Q."/>
            <person name="Li R."/>
            <person name="Liao H."/>
            <person name="Li X."/>
            <person name="Kong Y."/>
            <person name="Jiang Z."/>
            <person name="Chourrout D."/>
            <person name="Li R."/>
            <person name="Bao Z."/>
        </authorList>
    </citation>
    <scope>NUCLEOTIDE SEQUENCE [LARGE SCALE GENOMIC DNA]</scope>
    <source>
        <strain evidence="9 10">PY_sf001</strain>
    </source>
</reference>
<dbReference type="InterPro" id="IPR006091">
    <property type="entry name" value="Acyl-CoA_Oxase/DH_mid-dom"/>
</dbReference>
<gene>
    <name evidence="9" type="ORF">KP79_PYT15857</name>
</gene>
<comment type="caution">
    <text evidence="9">The sequence shown here is derived from an EMBL/GenBank/DDBJ whole genome shotgun (WGS) entry which is preliminary data.</text>
</comment>
<accession>A0A210Q6G6</accession>
<dbReference type="STRING" id="6573.A0A210Q6G6"/>
<proteinExistence type="inferred from homology"/>
<dbReference type="Gene3D" id="1.20.140.10">
    <property type="entry name" value="Butyryl-CoA Dehydrogenase, subunit A, domain 3"/>
    <property type="match status" value="1"/>
</dbReference>
<sequence>MMTVTHEALPERAKDIFYRVKRFIKEEINPHEAVLLQFSRSDKKLEVNPLVEEFKAKAKAQGLWNLFMPVESDPDMKYGAGLTNLQFAFMAEEMGKCVWAAEVASSDATNIEASIERRSDHYLINGHKWWTSGAIHPKCKVCFFMGKTDKGASIHKQQSMILVPMDATGVKVIRPLSTFGYMHEPAGHAEVIFDNVKVPLTNILLGEGRGFEIAQENLGPGRIHFCMHMIGNAELALELMIKRTQERVAFGKPLAAQGTIQADVAQCRIEIDQARLLTQGRLHHG</sequence>
<keyword evidence="10" id="KW-1185">Reference proteome</keyword>
<name>A0A210Q6G6_MIZYE</name>
<dbReference type="FunFam" id="2.40.110.10:FF:000002">
    <property type="entry name" value="Acyl-CoA dehydrogenase fadE12"/>
    <property type="match status" value="1"/>
</dbReference>
<keyword evidence="5 6" id="KW-0560">Oxidoreductase</keyword>
<dbReference type="SUPFAM" id="SSF47203">
    <property type="entry name" value="Acyl-CoA dehydrogenase C-terminal domain-like"/>
    <property type="match status" value="1"/>
</dbReference>
<dbReference type="SUPFAM" id="SSF56645">
    <property type="entry name" value="Acyl-CoA dehydrogenase NM domain-like"/>
    <property type="match status" value="1"/>
</dbReference>
<comment type="cofactor">
    <cofactor evidence="1 6">
        <name>FAD</name>
        <dbReference type="ChEBI" id="CHEBI:57692"/>
    </cofactor>
</comment>
<dbReference type="InterPro" id="IPR009075">
    <property type="entry name" value="AcylCo_DH/oxidase_C"/>
</dbReference>
<organism evidence="9 10">
    <name type="scientific">Mizuhopecten yessoensis</name>
    <name type="common">Japanese scallop</name>
    <name type="synonym">Patinopecten yessoensis</name>
    <dbReference type="NCBI Taxonomy" id="6573"/>
    <lineage>
        <taxon>Eukaryota</taxon>
        <taxon>Metazoa</taxon>
        <taxon>Spiralia</taxon>
        <taxon>Lophotrochozoa</taxon>
        <taxon>Mollusca</taxon>
        <taxon>Bivalvia</taxon>
        <taxon>Autobranchia</taxon>
        <taxon>Pteriomorphia</taxon>
        <taxon>Pectinida</taxon>
        <taxon>Pectinoidea</taxon>
        <taxon>Pectinidae</taxon>
        <taxon>Mizuhopecten</taxon>
    </lineage>
</organism>
<dbReference type="Gene3D" id="2.40.110.10">
    <property type="entry name" value="Butyryl-CoA Dehydrogenase, subunit A, domain 2"/>
    <property type="match status" value="1"/>
</dbReference>
<dbReference type="PANTHER" id="PTHR48083:SF35">
    <property type="entry name" value="ACYL-COA DEHYDROGENASE FAMILY MEMBER 10"/>
    <property type="match status" value="1"/>
</dbReference>
<dbReference type="Proteomes" id="UP000242188">
    <property type="component" value="Unassembled WGS sequence"/>
</dbReference>
<evidence type="ECO:0000256" key="1">
    <source>
        <dbReference type="ARBA" id="ARBA00001974"/>
    </source>
</evidence>
<evidence type="ECO:0000256" key="3">
    <source>
        <dbReference type="ARBA" id="ARBA00022630"/>
    </source>
</evidence>
<dbReference type="Pfam" id="PF02770">
    <property type="entry name" value="Acyl-CoA_dh_M"/>
    <property type="match status" value="1"/>
</dbReference>
<dbReference type="OrthoDB" id="434771at2759"/>
<dbReference type="InterPro" id="IPR009100">
    <property type="entry name" value="AcylCoA_DH/oxidase_NM_dom_sf"/>
</dbReference>
<evidence type="ECO:0000313" key="10">
    <source>
        <dbReference type="Proteomes" id="UP000242188"/>
    </source>
</evidence>
<evidence type="ECO:0000256" key="4">
    <source>
        <dbReference type="ARBA" id="ARBA00022827"/>
    </source>
</evidence>
<dbReference type="InterPro" id="IPR036250">
    <property type="entry name" value="AcylCo_DH-like_C"/>
</dbReference>
<dbReference type="GO" id="GO:0033539">
    <property type="term" value="P:fatty acid beta-oxidation using acyl-CoA dehydrogenase"/>
    <property type="evidence" value="ECO:0007669"/>
    <property type="project" value="TreeGrafter"/>
</dbReference>
<evidence type="ECO:0000256" key="5">
    <source>
        <dbReference type="ARBA" id="ARBA00023002"/>
    </source>
</evidence>
<dbReference type="InterPro" id="IPR046373">
    <property type="entry name" value="Acyl-CoA_Oxase/DH_mid-dom_sf"/>
</dbReference>
<evidence type="ECO:0000256" key="2">
    <source>
        <dbReference type="ARBA" id="ARBA00009347"/>
    </source>
</evidence>
<comment type="similarity">
    <text evidence="2 6">Belongs to the acyl-CoA dehydrogenase family.</text>
</comment>
<feature type="domain" description="Acyl-CoA oxidase/dehydrogenase middle" evidence="8">
    <location>
        <begin position="103"/>
        <end position="196"/>
    </location>
</feature>
<dbReference type="Pfam" id="PF00441">
    <property type="entry name" value="Acyl-CoA_dh_1"/>
    <property type="match status" value="1"/>
</dbReference>
<dbReference type="AlphaFoldDB" id="A0A210Q6G6"/>
<dbReference type="EMBL" id="NEDP02004827">
    <property type="protein sequence ID" value="OWF44326.1"/>
    <property type="molecule type" value="Genomic_DNA"/>
</dbReference>
<feature type="domain" description="Acyl-CoA dehydrogenase/oxidase C-terminal" evidence="7">
    <location>
        <begin position="208"/>
        <end position="279"/>
    </location>
</feature>
<evidence type="ECO:0000259" key="7">
    <source>
        <dbReference type="Pfam" id="PF00441"/>
    </source>
</evidence>
<dbReference type="GO" id="GO:0005737">
    <property type="term" value="C:cytoplasm"/>
    <property type="evidence" value="ECO:0007669"/>
    <property type="project" value="TreeGrafter"/>
</dbReference>
<evidence type="ECO:0000256" key="6">
    <source>
        <dbReference type="RuleBase" id="RU362125"/>
    </source>
</evidence>
<evidence type="ECO:0000259" key="8">
    <source>
        <dbReference type="Pfam" id="PF02770"/>
    </source>
</evidence>
<evidence type="ECO:0000313" key="9">
    <source>
        <dbReference type="EMBL" id="OWF44326.1"/>
    </source>
</evidence>
<keyword evidence="4 6" id="KW-0274">FAD</keyword>
<keyword evidence="3 6" id="KW-0285">Flavoprotein</keyword>
<dbReference type="InterPro" id="IPR050741">
    <property type="entry name" value="Acyl-CoA_dehydrogenase"/>
</dbReference>
<dbReference type="GO" id="GO:0003995">
    <property type="term" value="F:acyl-CoA dehydrogenase activity"/>
    <property type="evidence" value="ECO:0007669"/>
    <property type="project" value="TreeGrafter"/>
</dbReference>
<protein>
    <submittedName>
        <fullName evidence="9">Acyl-CoA dehydrogenase family member 10</fullName>
    </submittedName>
</protein>
<dbReference type="PANTHER" id="PTHR48083">
    <property type="entry name" value="MEDIUM-CHAIN SPECIFIC ACYL-COA DEHYDROGENASE, MITOCHONDRIAL-RELATED"/>
    <property type="match status" value="1"/>
</dbReference>